<dbReference type="Pfam" id="PF05721">
    <property type="entry name" value="PhyH"/>
    <property type="match status" value="1"/>
</dbReference>
<sequence length="241" mass="25704">MPDPSSDATAPPDNAPADGGLLGAAGYRTLHQWAPPATARARAAELVTIHRSSLREVVRNPHADEEWAQTLVRAPLLVNTVRDLIGPDIAVENTFLVVKWPGRDFEVPWHQDGINDQLELDPLHAVAAWIALTDADVTTGCLHVMPGSQRAGYLSYEREAATGAARGRALGTHVSPDSRGMPVPLAAGSGILMDTRLVHCSHSNQGVGARFGLNIRYVAPGGIRRRDDSSPGLDPITGTGW</sequence>
<dbReference type="Proteomes" id="UP001165269">
    <property type="component" value="Unassembled WGS sequence"/>
</dbReference>
<dbReference type="RefSeq" id="WP_242774047.1">
    <property type="nucleotide sequence ID" value="NZ_JALDAY010000013.1"/>
</dbReference>
<dbReference type="SUPFAM" id="SSF51197">
    <property type="entry name" value="Clavaminate synthase-like"/>
    <property type="match status" value="1"/>
</dbReference>
<dbReference type="Gene3D" id="2.60.120.620">
    <property type="entry name" value="q2cbj1_9rhob like domain"/>
    <property type="match status" value="1"/>
</dbReference>
<evidence type="ECO:0000256" key="1">
    <source>
        <dbReference type="SAM" id="MobiDB-lite"/>
    </source>
</evidence>
<keyword evidence="2" id="KW-0223">Dioxygenase</keyword>
<dbReference type="PANTHER" id="PTHR20883:SF48">
    <property type="entry name" value="ECTOINE DIOXYGENASE"/>
    <property type="match status" value="1"/>
</dbReference>
<comment type="caution">
    <text evidence="2">The sequence shown here is derived from an EMBL/GenBank/DDBJ whole genome shotgun (WGS) entry which is preliminary data.</text>
</comment>
<keyword evidence="2" id="KW-0560">Oxidoreductase</keyword>
<name>A0ABS9YIE5_9ACTN</name>
<evidence type="ECO:0000313" key="3">
    <source>
        <dbReference type="Proteomes" id="UP001165269"/>
    </source>
</evidence>
<keyword evidence="3" id="KW-1185">Reference proteome</keyword>
<protein>
    <submittedName>
        <fullName evidence="2">Phytanoyl-CoA dioxygenase family protein</fullName>
    </submittedName>
</protein>
<proteinExistence type="predicted"/>
<reference evidence="2" key="1">
    <citation type="submission" date="2022-03" db="EMBL/GenBank/DDBJ databases">
        <title>Streptomyces 7R015 and 7R016 isolated from Barleria lupulina in Thailand.</title>
        <authorList>
            <person name="Kanchanasin P."/>
            <person name="Phongsopitanun W."/>
            <person name="Tanasupawat S."/>
        </authorList>
    </citation>
    <scope>NUCLEOTIDE SEQUENCE</scope>
    <source>
        <strain evidence="2">7R015</strain>
    </source>
</reference>
<feature type="region of interest" description="Disordered" evidence="1">
    <location>
        <begin position="1"/>
        <end position="21"/>
    </location>
</feature>
<dbReference type="GO" id="GO:0051213">
    <property type="term" value="F:dioxygenase activity"/>
    <property type="evidence" value="ECO:0007669"/>
    <property type="project" value="UniProtKB-KW"/>
</dbReference>
<dbReference type="PANTHER" id="PTHR20883">
    <property type="entry name" value="PHYTANOYL-COA DIOXYGENASE DOMAIN CONTAINING 1"/>
    <property type="match status" value="1"/>
</dbReference>
<feature type="compositionally biased region" description="Low complexity" evidence="1">
    <location>
        <begin position="1"/>
        <end position="19"/>
    </location>
</feature>
<evidence type="ECO:0000313" key="2">
    <source>
        <dbReference type="EMBL" id="MCI3276960.1"/>
    </source>
</evidence>
<dbReference type="InterPro" id="IPR008775">
    <property type="entry name" value="Phytyl_CoA_dOase-like"/>
</dbReference>
<gene>
    <name evidence="2" type="ORF">MQP27_38430</name>
</gene>
<organism evidence="2 3">
    <name type="scientific">Streptomyces cylindrosporus</name>
    <dbReference type="NCBI Taxonomy" id="2927583"/>
    <lineage>
        <taxon>Bacteria</taxon>
        <taxon>Bacillati</taxon>
        <taxon>Actinomycetota</taxon>
        <taxon>Actinomycetes</taxon>
        <taxon>Kitasatosporales</taxon>
        <taxon>Streptomycetaceae</taxon>
        <taxon>Streptomyces</taxon>
    </lineage>
</organism>
<accession>A0ABS9YIE5</accession>
<dbReference type="EMBL" id="JALDAY010000013">
    <property type="protein sequence ID" value="MCI3276960.1"/>
    <property type="molecule type" value="Genomic_DNA"/>
</dbReference>